<organism evidence="1 2">
    <name type="scientific">Truncatella angustata</name>
    <dbReference type="NCBI Taxonomy" id="152316"/>
    <lineage>
        <taxon>Eukaryota</taxon>
        <taxon>Fungi</taxon>
        <taxon>Dikarya</taxon>
        <taxon>Ascomycota</taxon>
        <taxon>Pezizomycotina</taxon>
        <taxon>Sordariomycetes</taxon>
        <taxon>Xylariomycetidae</taxon>
        <taxon>Amphisphaeriales</taxon>
        <taxon>Sporocadaceae</taxon>
        <taxon>Truncatella</taxon>
    </lineage>
</organism>
<comment type="caution">
    <text evidence="1">The sequence shown here is derived from an EMBL/GenBank/DDBJ whole genome shotgun (WGS) entry which is preliminary data.</text>
</comment>
<dbReference type="PANTHER" id="PTHR38116:SF1">
    <property type="entry name" value="BZIP DOMAIN-CONTAINING PROTEIN"/>
    <property type="match status" value="1"/>
</dbReference>
<reference evidence="1" key="1">
    <citation type="journal article" date="2021" name="Nat. Commun.">
        <title>Genetic determinants of endophytism in the Arabidopsis root mycobiome.</title>
        <authorList>
            <person name="Mesny F."/>
            <person name="Miyauchi S."/>
            <person name="Thiergart T."/>
            <person name="Pickel B."/>
            <person name="Atanasova L."/>
            <person name="Karlsson M."/>
            <person name="Huettel B."/>
            <person name="Barry K.W."/>
            <person name="Haridas S."/>
            <person name="Chen C."/>
            <person name="Bauer D."/>
            <person name="Andreopoulos W."/>
            <person name="Pangilinan J."/>
            <person name="LaButti K."/>
            <person name="Riley R."/>
            <person name="Lipzen A."/>
            <person name="Clum A."/>
            <person name="Drula E."/>
            <person name="Henrissat B."/>
            <person name="Kohler A."/>
            <person name="Grigoriev I.V."/>
            <person name="Martin F.M."/>
            <person name="Hacquard S."/>
        </authorList>
    </citation>
    <scope>NUCLEOTIDE SEQUENCE</scope>
    <source>
        <strain evidence="1">MPI-SDFR-AT-0073</strain>
    </source>
</reference>
<name>A0A9P8RG14_9PEZI</name>
<dbReference type="Pfam" id="PF11905">
    <property type="entry name" value="DUF3425"/>
    <property type="match status" value="1"/>
</dbReference>
<dbReference type="RefSeq" id="XP_045951853.1">
    <property type="nucleotide sequence ID" value="XM_046104172.1"/>
</dbReference>
<dbReference type="OrthoDB" id="2245989at2759"/>
<proteinExistence type="predicted"/>
<dbReference type="Proteomes" id="UP000758603">
    <property type="component" value="Unassembled WGS sequence"/>
</dbReference>
<accession>A0A9P8RG14</accession>
<evidence type="ECO:0000313" key="1">
    <source>
        <dbReference type="EMBL" id="KAH6645339.1"/>
    </source>
</evidence>
<dbReference type="PANTHER" id="PTHR38116">
    <property type="entry name" value="CHROMOSOME 7, WHOLE GENOME SHOTGUN SEQUENCE"/>
    <property type="match status" value="1"/>
</dbReference>
<evidence type="ECO:0000313" key="2">
    <source>
        <dbReference type="Proteomes" id="UP000758603"/>
    </source>
</evidence>
<gene>
    <name evidence="1" type="ORF">BKA67DRAFT_584816</name>
</gene>
<dbReference type="GeneID" id="70133063"/>
<keyword evidence="2" id="KW-1185">Reference proteome</keyword>
<dbReference type="InterPro" id="IPR021833">
    <property type="entry name" value="DUF3425"/>
</dbReference>
<sequence>MYLLKLRTTGTRRRNPLDDFDITYQIFAAIPDNSHRSLPELIGAVSRQELSLKALVDAIATLDLQSQDNLAIIRAFEGIAYQTRTSNVPLPRMLSSLAQFNISRALMSNAEIFGWTAQHLHDDALSPFVVAGPWPPSVHVHSTLLPSGLRPTTLQCTVEHHPWIDLLPLPQLRDNMLRRDVDSFDEGALCRAFTGRGHERGTGILVWGESWDESGWEVTQGFAQSWGWVIAGCWDLFRSTNTCRAQRGERPLFKLNC</sequence>
<dbReference type="EMBL" id="JAGPXC010000011">
    <property type="protein sequence ID" value="KAH6645339.1"/>
    <property type="molecule type" value="Genomic_DNA"/>
</dbReference>
<protein>
    <submittedName>
        <fullName evidence="1">Uncharacterized protein</fullName>
    </submittedName>
</protein>
<dbReference type="AlphaFoldDB" id="A0A9P8RG14"/>